<dbReference type="VEuPathDB" id="FungiDB:GGTG_13233"/>
<evidence type="ECO:0000313" key="3">
    <source>
        <dbReference type="EnsemblFungi" id="EJT69123"/>
    </source>
</evidence>
<evidence type="ECO:0000313" key="2">
    <source>
        <dbReference type="EMBL" id="EJT69123.1"/>
    </source>
</evidence>
<keyword evidence="4" id="KW-1185">Reference proteome</keyword>
<dbReference type="OrthoDB" id="5290015at2759"/>
<accession>J3PIA5</accession>
<dbReference type="GeneID" id="20353691"/>
<dbReference type="Proteomes" id="UP000006039">
    <property type="component" value="Unassembled WGS sequence"/>
</dbReference>
<reference evidence="2" key="3">
    <citation type="submission" date="2010-09" db="EMBL/GenBank/DDBJ databases">
        <title>Annotation of Gaeumannomyces graminis var. tritici R3-111a-1.</title>
        <authorList>
            <consortium name="The Broad Institute Genome Sequencing Platform"/>
            <person name="Ma L.-J."/>
            <person name="Dead R."/>
            <person name="Young S.K."/>
            <person name="Zeng Q."/>
            <person name="Gargeya S."/>
            <person name="Fitzgerald M."/>
            <person name="Haas B."/>
            <person name="Abouelleil A."/>
            <person name="Alvarado L."/>
            <person name="Arachchi H.M."/>
            <person name="Berlin A."/>
            <person name="Brown A."/>
            <person name="Chapman S.B."/>
            <person name="Chen Z."/>
            <person name="Dunbar C."/>
            <person name="Freedman E."/>
            <person name="Gearin G."/>
            <person name="Gellesch M."/>
            <person name="Goldberg J."/>
            <person name="Griggs A."/>
            <person name="Gujja S."/>
            <person name="Heiman D."/>
            <person name="Howarth C."/>
            <person name="Larson L."/>
            <person name="Lui A."/>
            <person name="MacDonald P.J.P."/>
            <person name="Mehta T."/>
            <person name="Montmayeur A."/>
            <person name="Murphy C."/>
            <person name="Neiman D."/>
            <person name="Pearson M."/>
            <person name="Priest M."/>
            <person name="Roberts A."/>
            <person name="Saif S."/>
            <person name="Shea T."/>
            <person name="Shenoy N."/>
            <person name="Sisk P."/>
            <person name="Stolte C."/>
            <person name="Sykes S."/>
            <person name="Yandava C."/>
            <person name="Wortman J."/>
            <person name="Nusbaum C."/>
            <person name="Birren B."/>
        </authorList>
    </citation>
    <scope>NUCLEOTIDE SEQUENCE</scope>
    <source>
        <strain evidence="2">R3-111a-1</strain>
    </source>
</reference>
<reference evidence="3" key="4">
    <citation type="journal article" date="2015" name="G3 (Bethesda)">
        <title>Genome sequences of three phytopathogenic species of the Magnaporthaceae family of fungi.</title>
        <authorList>
            <person name="Okagaki L.H."/>
            <person name="Nunes C.C."/>
            <person name="Sailsbery J."/>
            <person name="Clay B."/>
            <person name="Brown D."/>
            <person name="John T."/>
            <person name="Oh Y."/>
            <person name="Young N."/>
            <person name="Fitzgerald M."/>
            <person name="Haas B.J."/>
            <person name="Zeng Q."/>
            <person name="Young S."/>
            <person name="Adiconis X."/>
            <person name="Fan L."/>
            <person name="Levin J.Z."/>
            <person name="Mitchell T.K."/>
            <person name="Okubara P.A."/>
            <person name="Farman M.L."/>
            <person name="Kohn L.M."/>
            <person name="Birren B."/>
            <person name="Ma L.-J."/>
            <person name="Dean R.A."/>
        </authorList>
    </citation>
    <scope>NUCLEOTIDE SEQUENCE</scope>
    <source>
        <strain evidence="3">R3-111a-1</strain>
    </source>
</reference>
<evidence type="ECO:0000256" key="1">
    <source>
        <dbReference type="SAM" id="MobiDB-lite"/>
    </source>
</evidence>
<dbReference type="HOGENOM" id="CLU_053730_0_0_1"/>
<feature type="compositionally biased region" description="Polar residues" evidence="1">
    <location>
        <begin position="1"/>
        <end position="10"/>
    </location>
</feature>
<dbReference type="RefSeq" id="XP_009229402.1">
    <property type="nucleotide sequence ID" value="XM_009231138.1"/>
</dbReference>
<protein>
    <submittedName>
        <fullName evidence="2 3">Uncharacterized protein</fullName>
    </submittedName>
</protein>
<dbReference type="AlphaFoldDB" id="J3PIA5"/>
<gene>
    <name evidence="3" type="primary">20353691</name>
    <name evidence="2" type="ORF">GGTG_13233</name>
</gene>
<reference evidence="4" key="1">
    <citation type="submission" date="2010-07" db="EMBL/GenBank/DDBJ databases">
        <title>The genome sequence of Gaeumannomyces graminis var. tritici strain R3-111a-1.</title>
        <authorList>
            <consortium name="The Broad Institute Genome Sequencing Platform"/>
            <person name="Ma L.-J."/>
            <person name="Dead R."/>
            <person name="Young S."/>
            <person name="Zeng Q."/>
            <person name="Koehrsen M."/>
            <person name="Alvarado L."/>
            <person name="Berlin A."/>
            <person name="Chapman S.B."/>
            <person name="Chen Z."/>
            <person name="Freedman E."/>
            <person name="Gellesch M."/>
            <person name="Goldberg J."/>
            <person name="Griggs A."/>
            <person name="Gujja S."/>
            <person name="Heilman E.R."/>
            <person name="Heiman D."/>
            <person name="Hepburn T."/>
            <person name="Howarth C."/>
            <person name="Jen D."/>
            <person name="Larson L."/>
            <person name="Mehta T."/>
            <person name="Neiman D."/>
            <person name="Pearson M."/>
            <person name="Roberts A."/>
            <person name="Saif S."/>
            <person name="Shea T."/>
            <person name="Shenoy N."/>
            <person name="Sisk P."/>
            <person name="Stolte C."/>
            <person name="Sykes S."/>
            <person name="Walk T."/>
            <person name="White J."/>
            <person name="Yandava C."/>
            <person name="Haas B."/>
            <person name="Nusbaum C."/>
            <person name="Birren B."/>
        </authorList>
    </citation>
    <scope>NUCLEOTIDE SEQUENCE [LARGE SCALE GENOMIC DNA]</scope>
    <source>
        <strain evidence="4">R3-111a-1</strain>
    </source>
</reference>
<proteinExistence type="predicted"/>
<reference evidence="2" key="2">
    <citation type="submission" date="2010-07" db="EMBL/GenBank/DDBJ databases">
        <authorList>
            <consortium name="The Broad Institute Genome Sequencing Platform"/>
            <consortium name="Broad Institute Genome Sequencing Center for Infectious Disease"/>
            <person name="Ma L.-J."/>
            <person name="Dead R."/>
            <person name="Young S."/>
            <person name="Zeng Q."/>
            <person name="Koehrsen M."/>
            <person name="Alvarado L."/>
            <person name="Berlin A."/>
            <person name="Chapman S.B."/>
            <person name="Chen Z."/>
            <person name="Freedman E."/>
            <person name="Gellesch M."/>
            <person name="Goldberg J."/>
            <person name="Griggs A."/>
            <person name="Gujja S."/>
            <person name="Heilman E.R."/>
            <person name="Heiman D."/>
            <person name="Hepburn T."/>
            <person name="Howarth C."/>
            <person name="Jen D."/>
            <person name="Larson L."/>
            <person name="Mehta T."/>
            <person name="Neiman D."/>
            <person name="Pearson M."/>
            <person name="Roberts A."/>
            <person name="Saif S."/>
            <person name="Shea T."/>
            <person name="Shenoy N."/>
            <person name="Sisk P."/>
            <person name="Stolte C."/>
            <person name="Sykes S."/>
            <person name="Walk T."/>
            <person name="White J."/>
            <person name="Yandava C."/>
            <person name="Haas B."/>
            <person name="Nusbaum C."/>
            <person name="Birren B."/>
        </authorList>
    </citation>
    <scope>NUCLEOTIDE SEQUENCE</scope>
    <source>
        <strain evidence="2">R3-111a-1</strain>
    </source>
</reference>
<reference evidence="3" key="5">
    <citation type="submission" date="2018-04" db="UniProtKB">
        <authorList>
            <consortium name="EnsemblFungi"/>
        </authorList>
    </citation>
    <scope>IDENTIFICATION</scope>
    <source>
        <strain evidence="3">R3-111a-1</strain>
    </source>
</reference>
<organism evidence="2">
    <name type="scientific">Gaeumannomyces tritici (strain R3-111a-1)</name>
    <name type="common">Wheat and barley take-all root rot fungus</name>
    <name type="synonym">Gaeumannomyces graminis var. tritici</name>
    <dbReference type="NCBI Taxonomy" id="644352"/>
    <lineage>
        <taxon>Eukaryota</taxon>
        <taxon>Fungi</taxon>
        <taxon>Dikarya</taxon>
        <taxon>Ascomycota</taxon>
        <taxon>Pezizomycotina</taxon>
        <taxon>Sordariomycetes</taxon>
        <taxon>Sordariomycetidae</taxon>
        <taxon>Magnaporthales</taxon>
        <taxon>Magnaporthaceae</taxon>
        <taxon>Gaeumannomyces</taxon>
    </lineage>
</organism>
<sequence length="378" mass="41761">MSSSSATQNEPAIGPTRMWQTSSGITFNGIWDSQTFLPINGNTEIFTCFSDASDYKLVSSMSIGVRTLESDRGRQVLQSVGTEVIQAWHDEGVPFDGDLQNIRDYVNHFLSRIRNNFPMVILASEIRNPDNLAQTVRNDPGPPPGKWDGNLWDYKPVVATGFYFNPERVLAMARNFASPTLPQQARERDITFQFLFGMTTCHELVHAFIGYLAGTNGALDKSYTPPHVTVRGYSQSIMSRGGDMLPRGESGRVFDLFMYGGTVEFYRDPNQGDDQPGVPYLVDASGLARKITRASIDAQILNPENVAVYPLQTHPEAFDAAARIHRELRSMGAGLPPDSPGGGGGRFMTAAVERYYVSDADARLVVSDHRKVQPVTVR</sequence>
<dbReference type="EMBL" id="GL385405">
    <property type="protein sequence ID" value="EJT69123.1"/>
    <property type="molecule type" value="Genomic_DNA"/>
</dbReference>
<dbReference type="eggNOG" id="ENOG502RMVW">
    <property type="taxonomic scope" value="Eukaryota"/>
</dbReference>
<dbReference type="EnsemblFungi" id="EJT69123">
    <property type="protein sequence ID" value="EJT69123"/>
    <property type="gene ID" value="GGTG_13233"/>
</dbReference>
<feature type="region of interest" description="Disordered" evidence="1">
    <location>
        <begin position="1"/>
        <end position="20"/>
    </location>
</feature>
<name>J3PIA5_GAET3</name>
<evidence type="ECO:0000313" key="4">
    <source>
        <dbReference type="Proteomes" id="UP000006039"/>
    </source>
</evidence>